<sequence length="682" mass="78518">MGEFFSKLLEEFGDRDKHQAAYTVRVKTGDCRNAGTDANIYIALHSKDDERTKNVKLSGSIWQDNFERGDFNTFKPKELTDKGPVLKLDVWRDLAGLNDSWYVDIIEVERHSTTTKYIFPVNRWVVDKPRLQLVEWDSRLPQDDEDRKDQRLAELDAMKKKYDFVWRFEGVMPQAREVPMEEMITYGYEWDLAKQSLALSLQGIFTRVRATFWNSLDDMRDIYGGDLPPPACLSRWRKDTAFGMQRLVGCNPMQIRLCKKIPMKMPVTDDLLKPFLEGMSIGKSIRKKQLFIIDYEILKEMPLRQGGELPAPIALFFVNKDKNLVPVAIQLFQEPNENNPIFVPTDPEYTWMLAKMWFNVADASYHQSICHMGMSHILMESIAVATHRCLSPSHPLSRLLAPHFRFLLGINHVGYDTLFGEDGWIEETLLIGRKGMMELIRRVWKDWNISKNGHMVHDLEERGVNDPEVLPNYHYRDDGTLIYEAIEEYVRTVVNGYYGHAKKIKADPEVLEWGRTLSTEPSAASPHTCGIKGIPSDGKFRNGQQLTELLTNIIYICTAGHAAVTFTQYDEYGFVPSYPGCLRGTPPKDKGVRTENDVLETLPPKDWTIRAMVMSRILSKRDTKPLGDFEVQYMYDPIGKKAIETLHEELKAVTAEIDKRNKERVRPYLVLHPSCIPNSIAI</sequence>
<evidence type="ECO:0000256" key="4">
    <source>
        <dbReference type="ARBA" id="ARBA00023098"/>
    </source>
</evidence>
<comment type="caution">
    <text evidence="5">Lacks conserved residue(s) required for the propagation of feature annotation.</text>
</comment>
<dbReference type="InterPro" id="IPR001024">
    <property type="entry name" value="PLAT/LH2_dom"/>
</dbReference>
<dbReference type="PROSITE" id="PS51393">
    <property type="entry name" value="LIPOXYGENASE_3"/>
    <property type="match status" value="1"/>
</dbReference>
<keyword evidence="1" id="KW-0479">Metal-binding</keyword>
<dbReference type="GO" id="GO:0046872">
    <property type="term" value="F:metal ion binding"/>
    <property type="evidence" value="ECO:0007669"/>
    <property type="project" value="UniProtKB-KW"/>
</dbReference>
<dbReference type="InterPro" id="IPR036226">
    <property type="entry name" value="LipOase_C_sf"/>
</dbReference>
<dbReference type="PRINTS" id="PR00087">
    <property type="entry name" value="LIPOXYGENASE"/>
</dbReference>
<feature type="domain" description="PLAT" evidence="6">
    <location>
        <begin position="20"/>
        <end position="139"/>
    </location>
</feature>
<dbReference type="KEGG" id="spu:584789"/>
<dbReference type="GeneID" id="584789"/>
<dbReference type="InterPro" id="IPR000907">
    <property type="entry name" value="LipOase"/>
</dbReference>
<keyword evidence="4" id="KW-0443">Lipid metabolism</keyword>
<dbReference type="Proteomes" id="UP000007110">
    <property type="component" value="Unassembled WGS sequence"/>
</dbReference>
<evidence type="ECO:0000256" key="1">
    <source>
        <dbReference type="ARBA" id="ARBA00022723"/>
    </source>
</evidence>
<dbReference type="PROSITE" id="PS50095">
    <property type="entry name" value="PLAT"/>
    <property type="match status" value="1"/>
</dbReference>
<accession>A0A7M7HHU0</accession>
<evidence type="ECO:0000256" key="5">
    <source>
        <dbReference type="PROSITE-ProRule" id="PRU00152"/>
    </source>
</evidence>
<dbReference type="RefSeq" id="XP_011660532.1">
    <property type="nucleotide sequence ID" value="XM_011662230.2"/>
</dbReference>
<dbReference type="OrthoDB" id="5947901at2759"/>
<evidence type="ECO:0000256" key="2">
    <source>
        <dbReference type="ARBA" id="ARBA00022964"/>
    </source>
</evidence>
<evidence type="ECO:0000313" key="8">
    <source>
        <dbReference type="EnsemblMetazoa" id="XP_011660532"/>
    </source>
</evidence>
<dbReference type="AlphaFoldDB" id="A0A7M7HHU0"/>
<evidence type="ECO:0008006" key="10">
    <source>
        <dbReference type="Google" id="ProtNLM"/>
    </source>
</evidence>
<dbReference type="SUPFAM" id="SSF48484">
    <property type="entry name" value="Lipoxigenase"/>
    <property type="match status" value="1"/>
</dbReference>
<evidence type="ECO:0000256" key="3">
    <source>
        <dbReference type="ARBA" id="ARBA00023002"/>
    </source>
</evidence>
<dbReference type="Pfam" id="PF00305">
    <property type="entry name" value="Lipoxygenase"/>
    <property type="match status" value="1"/>
</dbReference>
<dbReference type="GO" id="GO:0034440">
    <property type="term" value="P:lipid oxidation"/>
    <property type="evidence" value="ECO:0007669"/>
    <property type="project" value="InterPro"/>
</dbReference>
<dbReference type="EnsemblMetazoa" id="XM_011662230">
    <property type="protein sequence ID" value="XP_011660532"/>
    <property type="gene ID" value="LOC584789"/>
</dbReference>
<evidence type="ECO:0000259" key="7">
    <source>
        <dbReference type="PROSITE" id="PS51393"/>
    </source>
</evidence>
<keyword evidence="3" id="KW-0560">Oxidoreductase</keyword>
<dbReference type="Gene3D" id="3.10.450.60">
    <property type="match status" value="1"/>
</dbReference>
<dbReference type="Gene3D" id="1.20.245.10">
    <property type="entry name" value="Lipoxygenase-1, Domain 5"/>
    <property type="match status" value="1"/>
</dbReference>
<evidence type="ECO:0000259" key="6">
    <source>
        <dbReference type="PROSITE" id="PS50095"/>
    </source>
</evidence>
<dbReference type="InterPro" id="IPR036392">
    <property type="entry name" value="PLAT/LH2_dom_sf"/>
</dbReference>
<proteinExistence type="predicted"/>
<reference evidence="8" key="2">
    <citation type="submission" date="2021-01" db="UniProtKB">
        <authorList>
            <consortium name="EnsemblMetazoa"/>
        </authorList>
    </citation>
    <scope>IDENTIFICATION</scope>
</reference>
<dbReference type="SUPFAM" id="SSF49723">
    <property type="entry name" value="Lipase/lipooxygenase domain (PLAT/LH2 domain)"/>
    <property type="match status" value="1"/>
</dbReference>
<dbReference type="FunCoup" id="A0A7M7HHU0">
    <property type="interactions" value="100"/>
</dbReference>
<keyword evidence="9" id="KW-1185">Reference proteome</keyword>
<protein>
    <recommendedName>
        <fullName evidence="10">Arachidonate 5-lipoxygenase</fullName>
    </recommendedName>
</protein>
<dbReference type="PANTHER" id="PTHR11771">
    <property type="entry name" value="LIPOXYGENASE"/>
    <property type="match status" value="1"/>
</dbReference>
<dbReference type="PROSITE" id="PS00081">
    <property type="entry name" value="LIPOXYGENASE_2"/>
    <property type="match status" value="1"/>
</dbReference>
<dbReference type="GO" id="GO:0016702">
    <property type="term" value="F:oxidoreductase activity, acting on single donors with incorporation of molecular oxygen, incorporation of two atoms of oxygen"/>
    <property type="evidence" value="ECO:0007669"/>
    <property type="project" value="InterPro"/>
</dbReference>
<organism evidence="8 9">
    <name type="scientific">Strongylocentrotus purpuratus</name>
    <name type="common">Purple sea urchin</name>
    <dbReference type="NCBI Taxonomy" id="7668"/>
    <lineage>
        <taxon>Eukaryota</taxon>
        <taxon>Metazoa</taxon>
        <taxon>Echinodermata</taxon>
        <taxon>Eleutherozoa</taxon>
        <taxon>Echinozoa</taxon>
        <taxon>Echinoidea</taxon>
        <taxon>Euechinoidea</taxon>
        <taxon>Echinacea</taxon>
        <taxon>Camarodonta</taxon>
        <taxon>Echinidea</taxon>
        <taxon>Strongylocentrotidae</taxon>
        <taxon>Strongylocentrotus</taxon>
    </lineage>
</organism>
<evidence type="ECO:0000313" key="9">
    <source>
        <dbReference type="Proteomes" id="UP000007110"/>
    </source>
</evidence>
<dbReference type="Gene3D" id="2.40.180.10">
    <property type="entry name" value="Catalase core domain"/>
    <property type="match status" value="1"/>
</dbReference>
<reference evidence="9" key="1">
    <citation type="submission" date="2015-02" db="EMBL/GenBank/DDBJ databases">
        <title>Genome sequencing for Strongylocentrotus purpuratus.</title>
        <authorList>
            <person name="Murali S."/>
            <person name="Liu Y."/>
            <person name="Vee V."/>
            <person name="English A."/>
            <person name="Wang M."/>
            <person name="Skinner E."/>
            <person name="Han Y."/>
            <person name="Muzny D.M."/>
            <person name="Worley K.C."/>
            <person name="Gibbs R.A."/>
        </authorList>
    </citation>
    <scope>NUCLEOTIDE SEQUENCE</scope>
</reference>
<dbReference type="Pfam" id="PF01477">
    <property type="entry name" value="PLAT"/>
    <property type="match status" value="1"/>
</dbReference>
<dbReference type="OMA" id="DHRRNEL"/>
<feature type="domain" description="Lipoxygenase" evidence="7">
    <location>
        <begin position="133"/>
        <end position="682"/>
    </location>
</feature>
<dbReference type="SMART" id="SM00308">
    <property type="entry name" value="LH2"/>
    <property type="match status" value="1"/>
</dbReference>
<dbReference type="InterPro" id="IPR013819">
    <property type="entry name" value="LipOase_C"/>
</dbReference>
<dbReference type="InterPro" id="IPR020834">
    <property type="entry name" value="LipOase_CS"/>
</dbReference>
<keyword evidence="2" id="KW-0223">Dioxygenase</keyword>
<dbReference type="InParanoid" id="A0A7M7HHU0"/>
<name>A0A7M7HHU0_STRPU</name>